<accession>A0A3P7JWF5</accession>
<comment type="cofactor">
    <cofactor evidence="3">
        <name>Zn(2+)</name>
        <dbReference type="ChEBI" id="CHEBI:29105"/>
    </cofactor>
    <text evidence="3">Binds 2 Zn(2+) ions.</text>
</comment>
<evidence type="ECO:0000313" key="5">
    <source>
        <dbReference type="Proteomes" id="UP000270094"/>
    </source>
</evidence>
<sequence>MGGGRSYLVNWTRGGERTDGKNIDLEWSKLGGARRVLTDTLSLQELKASDEKLLGIFAPSHFPMYLQEQLEGKKTVPRLSEMTVKAIEQLQQSEEGFFLMVEGGNIDIAEHDSHMHLAFGEVYEFEEAIRKVCFGS</sequence>
<dbReference type="AlphaFoldDB" id="A0A3P7JWF5"/>
<evidence type="ECO:0000256" key="2">
    <source>
        <dbReference type="ARBA" id="ARBA00022553"/>
    </source>
</evidence>
<dbReference type="EC" id="3.1.3.1" evidence="1"/>
<keyword evidence="2" id="KW-0597">Phosphoprotein</keyword>
<dbReference type="SUPFAM" id="SSF53649">
    <property type="entry name" value="Alkaline phosphatase-like"/>
    <property type="match status" value="1"/>
</dbReference>
<dbReference type="Gene3D" id="3.40.720.10">
    <property type="entry name" value="Alkaline Phosphatase, subunit A"/>
    <property type="match status" value="1"/>
</dbReference>
<gene>
    <name evidence="4" type="ORF">SVUK_LOCUS19377</name>
</gene>
<name>A0A3P7JWF5_STRVU</name>
<reference evidence="4 5" key="1">
    <citation type="submission" date="2018-11" db="EMBL/GenBank/DDBJ databases">
        <authorList>
            <consortium name="Pathogen Informatics"/>
        </authorList>
    </citation>
    <scope>NUCLEOTIDE SEQUENCE [LARGE SCALE GENOMIC DNA]</scope>
</reference>
<dbReference type="PANTHER" id="PTHR11596">
    <property type="entry name" value="ALKALINE PHOSPHATASE"/>
    <property type="match status" value="1"/>
</dbReference>
<proteinExistence type="predicted"/>
<keyword evidence="3" id="KW-0460">Magnesium</keyword>
<feature type="binding site" evidence="3">
    <location>
        <position position="107"/>
    </location>
    <ligand>
        <name>Zn(2+)</name>
        <dbReference type="ChEBI" id="CHEBI:29105"/>
        <label>2</label>
    </ligand>
</feature>
<dbReference type="Pfam" id="PF00245">
    <property type="entry name" value="Alk_phosphatase"/>
    <property type="match status" value="1"/>
</dbReference>
<keyword evidence="3" id="KW-0479">Metal-binding</keyword>
<dbReference type="Proteomes" id="UP000270094">
    <property type="component" value="Unassembled WGS sequence"/>
</dbReference>
<organism evidence="4 5">
    <name type="scientific">Strongylus vulgaris</name>
    <name type="common">Blood worm</name>
    <dbReference type="NCBI Taxonomy" id="40348"/>
    <lineage>
        <taxon>Eukaryota</taxon>
        <taxon>Metazoa</taxon>
        <taxon>Ecdysozoa</taxon>
        <taxon>Nematoda</taxon>
        <taxon>Chromadorea</taxon>
        <taxon>Rhabditida</taxon>
        <taxon>Rhabditina</taxon>
        <taxon>Rhabditomorpha</taxon>
        <taxon>Strongyloidea</taxon>
        <taxon>Strongylidae</taxon>
        <taxon>Strongylus</taxon>
    </lineage>
</organism>
<dbReference type="GO" id="GO:0046872">
    <property type="term" value="F:metal ion binding"/>
    <property type="evidence" value="ECO:0007669"/>
    <property type="project" value="UniProtKB-KW"/>
</dbReference>
<dbReference type="OrthoDB" id="5818554at2759"/>
<dbReference type="InterPro" id="IPR017850">
    <property type="entry name" value="Alkaline_phosphatase_core_sf"/>
</dbReference>
<protein>
    <recommendedName>
        <fullName evidence="1">alkaline phosphatase</fullName>
        <ecNumber evidence="1">3.1.3.1</ecNumber>
    </recommendedName>
</protein>
<comment type="cofactor">
    <cofactor evidence="3">
        <name>Mg(2+)</name>
        <dbReference type="ChEBI" id="CHEBI:18420"/>
    </cofactor>
    <text evidence="3">Binds 1 Mg(2+) ion.</text>
</comment>
<keyword evidence="3" id="KW-0862">Zinc</keyword>
<dbReference type="EMBL" id="UYYB01129740">
    <property type="protein sequence ID" value="VDM84379.1"/>
    <property type="molecule type" value="Genomic_DNA"/>
</dbReference>
<evidence type="ECO:0000313" key="4">
    <source>
        <dbReference type="EMBL" id="VDM84379.1"/>
    </source>
</evidence>
<feature type="binding site" evidence="3">
    <location>
        <position position="102"/>
    </location>
    <ligand>
        <name>Mg(2+)</name>
        <dbReference type="ChEBI" id="CHEBI:18420"/>
    </ligand>
</feature>
<dbReference type="PANTHER" id="PTHR11596:SF5">
    <property type="entry name" value="ALKALINE PHOSPHATASE"/>
    <property type="match status" value="1"/>
</dbReference>
<dbReference type="GO" id="GO:0004035">
    <property type="term" value="F:alkaline phosphatase activity"/>
    <property type="evidence" value="ECO:0007669"/>
    <property type="project" value="UniProtKB-EC"/>
</dbReference>
<keyword evidence="5" id="KW-1185">Reference proteome</keyword>
<evidence type="ECO:0000256" key="3">
    <source>
        <dbReference type="PIRSR" id="PIRSR601952-2"/>
    </source>
</evidence>
<feature type="binding site" evidence="3">
    <location>
        <position position="111"/>
    </location>
    <ligand>
        <name>Zn(2+)</name>
        <dbReference type="ChEBI" id="CHEBI:29105"/>
        <label>2</label>
    </ligand>
</feature>
<evidence type="ECO:0000256" key="1">
    <source>
        <dbReference type="ARBA" id="ARBA00012647"/>
    </source>
</evidence>
<dbReference type="InterPro" id="IPR001952">
    <property type="entry name" value="Alkaline_phosphatase"/>
</dbReference>